<evidence type="ECO:0000256" key="21">
    <source>
        <dbReference type="ARBA" id="ARBA00025749"/>
    </source>
</evidence>
<gene>
    <name evidence="31" type="ORF">Zmor_010461</name>
</gene>
<comment type="catalytic activity">
    <reaction evidence="20">
        <text>1-hexadecanoyl-sn-glycerol + ATP = 1-hexadecanoyl-sn-glycero-3-phosphate + ADP + H(+)</text>
        <dbReference type="Rhea" id="RHEA:43308"/>
        <dbReference type="ChEBI" id="CHEBI:15378"/>
        <dbReference type="ChEBI" id="CHEBI:30616"/>
        <dbReference type="ChEBI" id="CHEBI:57518"/>
        <dbReference type="ChEBI" id="CHEBI:75542"/>
        <dbReference type="ChEBI" id="CHEBI:456216"/>
    </reaction>
    <physiologicalReaction direction="left-to-right" evidence="20">
        <dbReference type="Rhea" id="RHEA:43309"/>
    </physiologicalReaction>
</comment>
<dbReference type="EC" id="2.7.1.94" evidence="23"/>
<evidence type="ECO:0000256" key="9">
    <source>
        <dbReference type="ARBA" id="ARBA00022792"/>
    </source>
</evidence>
<keyword evidence="11" id="KW-0443">Lipid metabolism</keyword>
<evidence type="ECO:0000256" key="6">
    <source>
        <dbReference type="ARBA" id="ARBA00022679"/>
    </source>
</evidence>
<dbReference type="SUPFAM" id="SSF111331">
    <property type="entry name" value="NAD kinase/diacylglycerol kinase-like"/>
    <property type="match status" value="1"/>
</dbReference>
<dbReference type="GO" id="GO:0005758">
    <property type="term" value="C:mitochondrial intermembrane space"/>
    <property type="evidence" value="ECO:0007669"/>
    <property type="project" value="UniProtKB-SubCell"/>
</dbReference>
<dbReference type="Gene3D" id="3.40.50.10330">
    <property type="entry name" value="Probable inorganic polyphosphate/atp-NAD kinase, domain 1"/>
    <property type="match status" value="1"/>
</dbReference>
<evidence type="ECO:0000256" key="26">
    <source>
        <dbReference type="ARBA" id="ARBA00044480"/>
    </source>
</evidence>
<comment type="pathway">
    <text evidence="4">Lipid metabolism; glycerolipid metabolism.</text>
</comment>
<dbReference type="InterPro" id="IPR045579">
    <property type="entry name" value="AGK_C"/>
</dbReference>
<comment type="catalytic activity">
    <reaction evidence="19">
        <text>2-(5Z,8Z,11Z,14Z-eicosatetraenoyl)-glycerol + ATP = 2-(5Z,8Z,11Z,14Z-eicosatetraenoyl)-sn-glycero-3-phosphate + ADP + H(+)</text>
        <dbReference type="Rhea" id="RHEA:43316"/>
        <dbReference type="ChEBI" id="CHEBI:15378"/>
        <dbReference type="ChEBI" id="CHEBI:30616"/>
        <dbReference type="ChEBI" id="CHEBI:52392"/>
        <dbReference type="ChEBI" id="CHEBI:78209"/>
        <dbReference type="ChEBI" id="CHEBI:456216"/>
    </reaction>
    <physiologicalReaction direction="left-to-right" evidence="19">
        <dbReference type="Rhea" id="RHEA:43317"/>
    </physiologicalReaction>
</comment>
<evidence type="ECO:0000256" key="8">
    <source>
        <dbReference type="ARBA" id="ARBA00022777"/>
    </source>
</evidence>
<evidence type="ECO:0000256" key="17">
    <source>
        <dbReference type="ARBA" id="ARBA00024505"/>
    </source>
</evidence>
<evidence type="ECO:0000259" key="30">
    <source>
        <dbReference type="PROSITE" id="PS50146"/>
    </source>
</evidence>
<dbReference type="GO" id="GO:0005524">
    <property type="term" value="F:ATP binding"/>
    <property type="evidence" value="ECO:0007669"/>
    <property type="project" value="UniProtKB-KW"/>
</dbReference>
<keyword evidence="12" id="KW-0496">Mitochondrion</keyword>
<dbReference type="InterPro" id="IPR016064">
    <property type="entry name" value="NAD/diacylglycerol_kinase_sf"/>
</dbReference>
<comment type="catalytic activity">
    <reaction evidence="15">
        <text>a 1,2-diacyl-sn-glycerol + ATP = a 1,2-diacyl-sn-glycero-3-phosphate + ADP + H(+)</text>
        <dbReference type="Rhea" id="RHEA:10272"/>
        <dbReference type="ChEBI" id="CHEBI:15378"/>
        <dbReference type="ChEBI" id="CHEBI:17815"/>
        <dbReference type="ChEBI" id="CHEBI:30616"/>
        <dbReference type="ChEBI" id="CHEBI:58608"/>
        <dbReference type="ChEBI" id="CHEBI:456216"/>
        <dbReference type="EC" id="2.7.1.107"/>
    </reaction>
    <physiologicalReaction direction="left-to-right" evidence="15">
        <dbReference type="Rhea" id="RHEA:10273"/>
    </physiologicalReaction>
</comment>
<evidence type="ECO:0000256" key="18">
    <source>
        <dbReference type="ARBA" id="ARBA00024512"/>
    </source>
</evidence>
<keyword evidence="8" id="KW-0418">Kinase</keyword>
<evidence type="ECO:0000256" key="1">
    <source>
        <dbReference type="ARBA" id="ARBA00001946"/>
    </source>
</evidence>
<evidence type="ECO:0000256" key="10">
    <source>
        <dbReference type="ARBA" id="ARBA00022840"/>
    </source>
</evidence>
<protein>
    <recommendedName>
        <fullName evidence="24">Acylglycerol kinase, mitochondrial</fullName>
        <ecNumber evidence="5">2.7.1.107</ecNumber>
        <ecNumber evidence="22">2.7.1.138</ecNumber>
        <ecNumber evidence="23">2.7.1.94</ecNumber>
    </recommendedName>
    <alternativeName>
        <fullName evidence="25">Multiple substrate lipid kinase</fullName>
    </alternativeName>
</protein>
<dbReference type="PANTHER" id="PTHR12358:SF31">
    <property type="entry name" value="ACYLGLYCEROL KINASE, MITOCHONDRIAL"/>
    <property type="match status" value="1"/>
</dbReference>
<evidence type="ECO:0000256" key="27">
    <source>
        <dbReference type="ARBA" id="ARBA00048034"/>
    </source>
</evidence>
<name>A0AA38IR55_9CUCU</name>
<evidence type="ECO:0000256" key="15">
    <source>
        <dbReference type="ARBA" id="ARBA00023411"/>
    </source>
</evidence>
<dbReference type="GO" id="GO:0046512">
    <property type="term" value="P:sphingosine biosynthetic process"/>
    <property type="evidence" value="ECO:0007669"/>
    <property type="project" value="TreeGrafter"/>
</dbReference>
<keyword evidence="9" id="KW-0999">Mitochondrion inner membrane</keyword>
<evidence type="ECO:0000256" key="28">
    <source>
        <dbReference type="ARBA" id="ARBA00048663"/>
    </source>
</evidence>
<comment type="catalytic activity">
    <reaction evidence="28">
        <text>a monoacylglycerol + ATP = a monoacyl-sn-glycero-3-phosphate + ADP + H(+)</text>
        <dbReference type="Rhea" id="RHEA:19293"/>
        <dbReference type="ChEBI" id="CHEBI:15378"/>
        <dbReference type="ChEBI" id="CHEBI:17408"/>
        <dbReference type="ChEBI" id="CHEBI:30616"/>
        <dbReference type="ChEBI" id="CHEBI:77589"/>
        <dbReference type="ChEBI" id="CHEBI:456216"/>
        <dbReference type="EC" id="2.7.1.94"/>
    </reaction>
    <physiologicalReaction direction="left-to-right" evidence="28">
        <dbReference type="Rhea" id="RHEA:19294"/>
    </physiologicalReaction>
</comment>
<reference evidence="31" key="1">
    <citation type="journal article" date="2023" name="G3 (Bethesda)">
        <title>Whole genome assemblies of Zophobas morio and Tenebrio molitor.</title>
        <authorList>
            <person name="Kaur S."/>
            <person name="Stinson S.A."/>
            <person name="diCenzo G.C."/>
        </authorList>
    </citation>
    <scope>NUCLEOTIDE SEQUENCE</scope>
    <source>
        <strain evidence="31">QUZm001</strain>
    </source>
</reference>
<comment type="catalytic activity">
    <reaction evidence="29">
        <text>N-(hexanoyl)sphing-4-enine + ATP = N-hexanoylsphing-4-enine 1-phosphate + ADP + H(+)</text>
        <dbReference type="Rhea" id="RHEA:43312"/>
        <dbReference type="ChEBI" id="CHEBI:15378"/>
        <dbReference type="ChEBI" id="CHEBI:30616"/>
        <dbReference type="ChEBI" id="CHEBI:63867"/>
        <dbReference type="ChEBI" id="CHEBI:82959"/>
        <dbReference type="ChEBI" id="CHEBI:456216"/>
    </reaction>
    <physiologicalReaction direction="left-to-right" evidence="29">
        <dbReference type="Rhea" id="RHEA:43313"/>
    </physiologicalReaction>
</comment>
<evidence type="ECO:0000256" key="16">
    <source>
        <dbReference type="ARBA" id="ARBA00024483"/>
    </source>
</evidence>
<organism evidence="31 32">
    <name type="scientific">Zophobas morio</name>
    <dbReference type="NCBI Taxonomy" id="2755281"/>
    <lineage>
        <taxon>Eukaryota</taxon>
        <taxon>Metazoa</taxon>
        <taxon>Ecdysozoa</taxon>
        <taxon>Arthropoda</taxon>
        <taxon>Hexapoda</taxon>
        <taxon>Insecta</taxon>
        <taxon>Pterygota</taxon>
        <taxon>Neoptera</taxon>
        <taxon>Endopterygota</taxon>
        <taxon>Coleoptera</taxon>
        <taxon>Polyphaga</taxon>
        <taxon>Cucujiformia</taxon>
        <taxon>Tenebrionidae</taxon>
        <taxon>Zophobas</taxon>
    </lineage>
</organism>
<dbReference type="PANTHER" id="PTHR12358">
    <property type="entry name" value="SPHINGOSINE KINASE"/>
    <property type="match status" value="1"/>
</dbReference>
<keyword evidence="32" id="KW-1185">Reference proteome</keyword>
<comment type="similarity">
    <text evidence="21">Belongs to the AGK family.</text>
</comment>
<comment type="cofactor">
    <cofactor evidence="1">
        <name>Mg(2+)</name>
        <dbReference type="ChEBI" id="CHEBI:18420"/>
    </cofactor>
</comment>
<comment type="catalytic activity">
    <reaction evidence="16">
        <text>1-(5Z,8Z,11Z,14Z-eicosatetraenoyl)-sn-glycerol + ATP = 1-(5Z,8Z,11Z,14Z-eicosatetraenoyl)-sn-glycero-3-phosphate + ADP + H(+)</text>
        <dbReference type="Rhea" id="RHEA:43328"/>
        <dbReference type="ChEBI" id="CHEBI:15378"/>
        <dbReference type="ChEBI" id="CHEBI:30616"/>
        <dbReference type="ChEBI" id="CHEBI:34071"/>
        <dbReference type="ChEBI" id="CHEBI:74938"/>
        <dbReference type="ChEBI" id="CHEBI:456216"/>
    </reaction>
    <physiologicalReaction direction="left-to-right" evidence="16">
        <dbReference type="Rhea" id="RHEA:43329"/>
    </physiologicalReaction>
</comment>
<accession>A0AA38IR55</accession>
<comment type="catalytic activity">
    <reaction evidence="26">
        <text>a 2-acylglycerol + ATP = a 2-acyl-sn-glycerol 3-phosphate + ADP + H(+)</text>
        <dbReference type="Rhea" id="RHEA:39847"/>
        <dbReference type="ChEBI" id="CHEBI:15378"/>
        <dbReference type="ChEBI" id="CHEBI:17389"/>
        <dbReference type="ChEBI" id="CHEBI:30616"/>
        <dbReference type="ChEBI" id="CHEBI:64982"/>
        <dbReference type="ChEBI" id="CHEBI:456216"/>
    </reaction>
    <physiologicalReaction direction="left-to-right" evidence="26">
        <dbReference type="Rhea" id="RHEA:39848"/>
    </physiologicalReaction>
</comment>
<comment type="catalytic activity">
    <reaction evidence="14">
        <text>1,2-di-(9Z-octadecenoyl)-sn-glycerol + ATP = 1,2-di-(9Z-octadecenoyl)-sn-glycero-3-phosphate + ADP + H(+)</text>
        <dbReference type="Rhea" id="RHEA:40327"/>
        <dbReference type="ChEBI" id="CHEBI:15378"/>
        <dbReference type="ChEBI" id="CHEBI:30616"/>
        <dbReference type="ChEBI" id="CHEBI:52333"/>
        <dbReference type="ChEBI" id="CHEBI:74546"/>
        <dbReference type="ChEBI" id="CHEBI:456216"/>
    </reaction>
    <physiologicalReaction direction="left-to-right" evidence="14">
        <dbReference type="Rhea" id="RHEA:40328"/>
    </physiologicalReaction>
</comment>
<evidence type="ECO:0000313" key="32">
    <source>
        <dbReference type="Proteomes" id="UP001168821"/>
    </source>
</evidence>
<dbReference type="InterPro" id="IPR017438">
    <property type="entry name" value="ATP-NAD_kinase_N"/>
</dbReference>
<feature type="domain" description="DAGKc" evidence="30">
    <location>
        <begin position="61"/>
        <end position="205"/>
    </location>
</feature>
<dbReference type="GO" id="GO:0004143">
    <property type="term" value="F:ATP-dependent diacylglycerol kinase activity"/>
    <property type="evidence" value="ECO:0007669"/>
    <property type="project" value="UniProtKB-EC"/>
</dbReference>
<evidence type="ECO:0000256" key="23">
    <source>
        <dbReference type="ARBA" id="ARBA00026098"/>
    </source>
</evidence>
<comment type="catalytic activity">
    <reaction evidence="17">
        <text>1-(9Z-octadecenoyl)-sn-glycerol + ATP = 1-(9Z-octadecenoyl)-sn-glycero-3-phosphate + ADP + H(+)</text>
        <dbReference type="Rhea" id="RHEA:41079"/>
        <dbReference type="ChEBI" id="CHEBI:15378"/>
        <dbReference type="ChEBI" id="CHEBI:30616"/>
        <dbReference type="ChEBI" id="CHEBI:74544"/>
        <dbReference type="ChEBI" id="CHEBI:75757"/>
        <dbReference type="ChEBI" id="CHEBI:456216"/>
    </reaction>
    <physiologicalReaction direction="left-to-right" evidence="17">
        <dbReference type="Rhea" id="RHEA:41080"/>
    </physiologicalReaction>
</comment>
<evidence type="ECO:0000256" key="20">
    <source>
        <dbReference type="ARBA" id="ARBA00024636"/>
    </source>
</evidence>
<evidence type="ECO:0000256" key="13">
    <source>
        <dbReference type="ARBA" id="ARBA00023136"/>
    </source>
</evidence>
<dbReference type="EC" id="2.7.1.138" evidence="22"/>
<dbReference type="GO" id="GO:0047620">
    <property type="term" value="F:acylglycerol kinase activity"/>
    <property type="evidence" value="ECO:0007669"/>
    <property type="project" value="UniProtKB-EC"/>
</dbReference>
<dbReference type="Pfam" id="PF19712">
    <property type="entry name" value="AGK_C"/>
    <property type="match status" value="1"/>
</dbReference>
<evidence type="ECO:0000313" key="31">
    <source>
        <dbReference type="EMBL" id="KAJ3658737.1"/>
    </source>
</evidence>
<dbReference type="InterPro" id="IPR050187">
    <property type="entry name" value="Lipid_Phosphate_FormReg"/>
</dbReference>
<dbReference type="InterPro" id="IPR001206">
    <property type="entry name" value="Diacylglycerol_kinase_cat_dom"/>
</dbReference>
<keyword evidence="6" id="KW-0808">Transferase</keyword>
<evidence type="ECO:0000256" key="14">
    <source>
        <dbReference type="ARBA" id="ARBA00023371"/>
    </source>
</evidence>
<evidence type="ECO:0000256" key="22">
    <source>
        <dbReference type="ARBA" id="ARBA00026096"/>
    </source>
</evidence>
<dbReference type="GO" id="GO:0001729">
    <property type="term" value="F:ceramide kinase activity"/>
    <property type="evidence" value="ECO:0007669"/>
    <property type="project" value="UniProtKB-EC"/>
</dbReference>
<dbReference type="SMART" id="SM00046">
    <property type="entry name" value="DAGKc"/>
    <property type="match status" value="1"/>
</dbReference>
<dbReference type="EMBL" id="JALNTZ010000003">
    <property type="protein sequence ID" value="KAJ3658737.1"/>
    <property type="molecule type" value="Genomic_DNA"/>
</dbReference>
<comment type="caution">
    <text evidence="31">The sequence shown here is derived from an EMBL/GenBank/DDBJ whole genome shotgun (WGS) entry which is preliminary data.</text>
</comment>
<keyword evidence="13" id="KW-0472">Membrane</keyword>
<dbReference type="PROSITE" id="PS50146">
    <property type="entry name" value="DAGK"/>
    <property type="match status" value="1"/>
</dbReference>
<evidence type="ECO:0000256" key="11">
    <source>
        <dbReference type="ARBA" id="ARBA00023098"/>
    </source>
</evidence>
<evidence type="ECO:0000256" key="4">
    <source>
        <dbReference type="ARBA" id="ARBA00005175"/>
    </source>
</evidence>
<evidence type="ECO:0000256" key="3">
    <source>
        <dbReference type="ARBA" id="ARBA00004637"/>
    </source>
</evidence>
<dbReference type="Proteomes" id="UP001168821">
    <property type="component" value="Unassembled WGS sequence"/>
</dbReference>
<dbReference type="GO" id="GO:0005743">
    <property type="term" value="C:mitochondrial inner membrane"/>
    <property type="evidence" value="ECO:0007669"/>
    <property type="project" value="UniProtKB-SubCell"/>
</dbReference>
<sequence>MAFVIKTAKTLRNNWKKSTFAAVALMYGYGYTKEYFETQELMRVYCEKAAKYGDEPIRVDAEPRSITVILNPNANKRKSTNEFEKYCAPLLHLAGICVNIIKTESEGHAKTLINDLQSTDAIVVAGGDGTLSEVITGLLRRTQENTSGLIPVGILPLGKTNSLAKVLFPCGEHLEKVRTLANATMAVVEEVIKPIDVMKVEVMEGENKPIYAVAGIKWGAYRDAEAKKDSYWLYGGLRKYATYLFNGYKNNLTWNCKAFMYYTPPCTGCSNCARTEPQQKKWFQKFNKEQHPSYANVINPDCQTTSQTDISTVDFNLSIANMSSNQEAPKLLVNIGPESVDYFGFVRDGWRSENGESRNVKEVIVARSVEIQPKAGKNEEWLSIDNENYELKPIKVTLLPKLIKVFCNKENENL</sequence>
<evidence type="ECO:0000256" key="2">
    <source>
        <dbReference type="ARBA" id="ARBA00004569"/>
    </source>
</evidence>
<evidence type="ECO:0000256" key="19">
    <source>
        <dbReference type="ARBA" id="ARBA00024556"/>
    </source>
</evidence>
<comment type="catalytic activity">
    <reaction evidence="18">
        <text>a 1-acyl-sn-glycerol + ATP = a 1-acyl-sn-glycero-3-phosphate + ADP + H(+)</text>
        <dbReference type="Rhea" id="RHEA:33747"/>
        <dbReference type="ChEBI" id="CHEBI:15378"/>
        <dbReference type="ChEBI" id="CHEBI:30616"/>
        <dbReference type="ChEBI" id="CHEBI:57970"/>
        <dbReference type="ChEBI" id="CHEBI:64683"/>
        <dbReference type="ChEBI" id="CHEBI:456216"/>
    </reaction>
    <physiologicalReaction direction="left-to-right" evidence="18">
        <dbReference type="Rhea" id="RHEA:33748"/>
    </physiologicalReaction>
</comment>
<comment type="catalytic activity">
    <reaction evidence="27">
        <text>an N-acylsphing-4-enine + ATP = an N-acylsphing-4-enine 1-phosphate + ADP + H(+)</text>
        <dbReference type="Rhea" id="RHEA:17929"/>
        <dbReference type="ChEBI" id="CHEBI:15378"/>
        <dbReference type="ChEBI" id="CHEBI:30616"/>
        <dbReference type="ChEBI" id="CHEBI:52639"/>
        <dbReference type="ChEBI" id="CHEBI:57674"/>
        <dbReference type="ChEBI" id="CHEBI:456216"/>
        <dbReference type="EC" id="2.7.1.138"/>
    </reaction>
    <physiologicalReaction direction="left-to-right" evidence="27">
        <dbReference type="Rhea" id="RHEA:17930"/>
    </physiologicalReaction>
</comment>
<keyword evidence="10" id="KW-0067">ATP-binding</keyword>
<keyword evidence="7" id="KW-0547">Nucleotide-binding</keyword>
<evidence type="ECO:0000256" key="24">
    <source>
        <dbReference type="ARBA" id="ARBA00026142"/>
    </source>
</evidence>
<evidence type="ECO:0000256" key="29">
    <source>
        <dbReference type="ARBA" id="ARBA00048876"/>
    </source>
</evidence>
<dbReference type="EC" id="2.7.1.107" evidence="5"/>
<evidence type="ECO:0000256" key="7">
    <source>
        <dbReference type="ARBA" id="ARBA00022741"/>
    </source>
</evidence>
<comment type="subcellular location">
    <subcellularLocation>
        <location evidence="3">Mitochondrion inner membrane</location>
        <topology evidence="3">Peripheral membrane protein</topology>
    </subcellularLocation>
    <subcellularLocation>
        <location evidence="2">Mitochondrion intermembrane space</location>
    </subcellularLocation>
</comment>
<dbReference type="GO" id="GO:0046513">
    <property type="term" value="P:ceramide biosynthetic process"/>
    <property type="evidence" value="ECO:0007669"/>
    <property type="project" value="TreeGrafter"/>
</dbReference>
<proteinExistence type="inferred from homology"/>
<evidence type="ECO:0000256" key="12">
    <source>
        <dbReference type="ARBA" id="ARBA00023128"/>
    </source>
</evidence>
<evidence type="ECO:0000256" key="5">
    <source>
        <dbReference type="ARBA" id="ARBA00012133"/>
    </source>
</evidence>
<dbReference type="AlphaFoldDB" id="A0AA38IR55"/>
<dbReference type="Pfam" id="PF00781">
    <property type="entry name" value="DAGK_cat"/>
    <property type="match status" value="1"/>
</dbReference>
<evidence type="ECO:0000256" key="25">
    <source>
        <dbReference type="ARBA" id="ARBA00030553"/>
    </source>
</evidence>